<dbReference type="RefSeq" id="WP_213412872.1">
    <property type="nucleotide sequence ID" value="NZ_BOVK01000040.1"/>
</dbReference>
<dbReference type="InterPro" id="IPR006059">
    <property type="entry name" value="SBP"/>
</dbReference>
<feature type="signal peptide" evidence="4">
    <location>
        <begin position="1"/>
        <end position="21"/>
    </location>
</feature>
<dbReference type="Proteomes" id="UP000677918">
    <property type="component" value="Unassembled WGS sequence"/>
</dbReference>
<keyword evidence="6" id="KW-1185">Reference proteome</keyword>
<evidence type="ECO:0000313" key="6">
    <source>
        <dbReference type="Proteomes" id="UP000677918"/>
    </source>
</evidence>
<accession>A0A8J4H355</accession>
<dbReference type="PANTHER" id="PTHR30061">
    <property type="entry name" value="MALTOSE-BINDING PERIPLASMIC PROTEIN"/>
    <property type="match status" value="1"/>
</dbReference>
<comment type="similarity">
    <text evidence="1">Belongs to the bacterial solute-binding protein 1 family.</text>
</comment>
<organism evidence="5 6">
    <name type="scientific">Xylanibacillus composti</name>
    <dbReference type="NCBI Taxonomy" id="1572762"/>
    <lineage>
        <taxon>Bacteria</taxon>
        <taxon>Bacillati</taxon>
        <taxon>Bacillota</taxon>
        <taxon>Bacilli</taxon>
        <taxon>Bacillales</taxon>
        <taxon>Paenibacillaceae</taxon>
        <taxon>Xylanibacillus</taxon>
    </lineage>
</organism>
<keyword evidence="3 4" id="KW-0732">Signal</keyword>
<gene>
    <name evidence="5" type="primary">malE</name>
    <name evidence="5" type="ORF">XYCOK13_29170</name>
</gene>
<dbReference type="GO" id="GO:0042956">
    <property type="term" value="P:maltodextrin transmembrane transport"/>
    <property type="evidence" value="ECO:0007669"/>
    <property type="project" value="TreeGrafter"/>
</dbReference>
<dbReference type="Pfam" id="PF01547">
    <property type="entry name" value="SBP_bac_1"/>
    <property type="match status" value="1"/>
</dbReference>
<dbReference type="GO" id="GO:0015768">
    <property type="term" value="P:maltose transport"/>
    <property type="evidence" value="ECO:0007669"/>
    <property type="project" value="TreeGrafter"/>
</dbReference>
<feature type="chain" id="PRO_5035178592" evidence="4">
    <location>
        <begin position="22"/>
        <end position="427"/>
    </location>
</feature>
<protein>
    <submittedName>
        <fullName evidence="5">Sugar ABC transporter substrate-binding protein</fullName>
    </submittedName>
</protein>
<dbReference type="Gene3D" id="3.40.190.10">
    <property type="entry name" value="Periplasmic binding protein-like II"/>
    <property type="match status" value="2"/>
</dbReference>
<dbReference type="PROSITE" id="PS51257">
    <property type="entry name" value="PROKAR_LIPOPROTEIN"/>
    <property type="match status" value="1"/>
</dbReference>
<dbReference type="PANTHER" id="PTHR30061:SF50">
    <property type="entry name" value="MALTOSE_MALTODEXTRIN-BINDING PERIPLASMIC PROTEIN"/>
    <property type="match status" value="1"/>
</dbReference>
<evidence type="ECO:0000256" key="1">
    <source>
        <dbReference type="ARBA" id="ARBA00008520"/>
    </source>
</evidence>
<dbReference type="SUPFAM" id="SSF53850">
    <property type="entry name" value="Periplasmic binding protein-like II"/>
    <property type="match status" value="1"/>
</dbReference>
<evidence type="ECO:0000256" key="3">
    <source>
        <dbReference type="ARBA" id="ARBA00022729"/>
    </source>
</evidence>
<reference evidence="5" key="1">
    <citation type="submission" date="2021-04" db="EMBL/GenBank/DDBJ databases">
        <title>Draft genome sequence of Xylanibacillus composti strain K13.</title>
        <authorList>
            <person name="Uke A."/>
            <person name="Chhe C."/>
            <person name="Baramee S."/>
            <person name="Kosugi A."/>
        </authorList>
    </citation>
    <scope>NUCLEOTIDE SEQUENCE</scope>
    <source>
        <strain evidence="5">K13</strain>
    </source>
</reference>
<name>A0A8J4H355_9BACL</name>
<dbReference type="GO" id="GO:1901982">
    <property type="term" value="F:maltose binding"/>
    <property type="evidence" value="ECO:0007669"/>
    <property type="project" value="TreeGrafter"/>
</dbReference>
<comment type="caution">
    <text evidence="5">The sequence shown here is derived from an EMBL/GenBank/DDBJ whole genome shotgun (WGS) entry which is preliminary data.</text>
</comment>
<sequence length="427" mass="46817">MRKLAVLLLALVLVATACSNASNTENQQNGDTGNSEAGQTTVTWWVPNWDEAVAKELIAKFEAANPGVKVEIVTMTWDTMENQIRVSLMSKEAPDVITELESRVKNLASQNLLMNLDGFYDEHLDKDDFIASALEINTYEGSIYGVPFRHDGSGVLYNKTMFEEAGLDPDHFPETWDEFVTAMELLTKDTNGDGTIDQYALAWPLGNQANAVTRFIQLLYSEGGDILNEDGTRSALNSPEAVEALEKLVATIKNGYAPTSTMELDNTTLRGLFVNERIAAYIGGQFDIAPIQEENPNIQLGTAVIPGPNGMGTSTVNGFSLIVPEQARQKEAAMELVKFIAEPEHMAELTATFPGTRSALEHEKFADPLLKPFADQLEQGKSEPSYANWPAMEKAIFEIIQAVVLTDSPIEDAVKMMSEAVDNIISQ</sequence>
<dbReference type="AlphaFoldDB" id="A0A8J4H355"/>
<dbReference type="EMBL" id="BOVK01000040">
    <property type="protein sequence ID" value="GIQ70093.1"/>
    <property type="molecule type" value="Genomic_DNA"/>
</dbReference>
<evidence type="ECO:0000256" key="2">
    <source>
        <dbReference type="ARBA" id="ARBA00022448"/>
    </source>
</evidence>
<evidence type="ECO:0000256" key="4">
    <source>
        <dbReference type="SAM" id="SignalP"/>
    </source>
</evidence>
<dbReference type="GO" id="GO:0055052">
    <property type="term" value="C:ATP-binding cassette (ABC) transporter complex, substrate-binding subunit-containing"/>
    <property type="evidence" value="ECO:0007669"/>
    <property type="project" value="TreeGrafter"/>
</dbReference>
<dbReference type="CDD" id="cd13585">
    <property type="entry name" value="PBP2_TMBP_like"/>
    <property type="match status" value="1"/>
</dbReference>
<keyword evidence="2" id="KW-0813">Transport</keyword>
<evidence type="ECO:0000313" key="5">
    <source>
        <dbReference type="EMBL" id="GIQ70093.1"/>
    </source>
</evidence>
<proteinExistence type="inferred from homology"/>